<reference evidence="1" key="1">
    <citation type="submission" date="2019-10" db="EMBL/GenBank/DDBJ databases">
        <authorList>
            <consortium name="DOE Joint Genome Institute"/>
            <person name="Kuo A."/>
            <person name="Miyauchi S."/>
            <person name="Kiss E."/>
            <person name="Drula E."/>
            <person name="Kohler A."/>
            <person name="Sanchez-Garcia M."/>
            <person name="Andreopoulos B."/>
            <person name="Barry K.W."/>
            <person name="Bonito G."/>
            <person name="Buee M."/>
            <person name="Carver A."/>
            <person name="Chen C."/>
            <person name="Cichocki N."/>
            <person name="Clum A."/>
            <person name="Culley D."/>
            <person name="Crous P.W."/>
            <person name="Fauchery L."/>
            <person name="Girlanda M."/>
            <person name="Hayes R."/>
            <person name="Keri Z."/>
            <person name="LaButti K."/>
            <person name="Lipzen A."/>
            <person name="Lombard V."/>
            <person name="Magnuson J."/>
            <person name="Maillard F."/>
            <person name="Morin E."/>
            <person name="Murat C."/>
            <person name="Nolan M."/>
            <person name="Ohm R."/>
            <person name="Pangilinan J."/>
            <person name="Pereira M."/>
            <person name="Perotto S."/>
            <person name="Peter M."/>
            <person name="Riley R."/>
            <person name="Sitrit Y."/>
            <person name="Stielow B."/>
            <person name="Szollosi G."/>
            <person name="Zifcakova L."/>
            <person name="Stursova M."/>
            <person name="Spatafora J.W."/>
            <person name="Tedersoo L."/>
            <person name="Vaario L.-M."/>
            <person name="Yamada A."/>
            <person name="Yan M."/>
            <person name="Wang P."/>
            <person name="Xu J."/>
            <person name="Bruns T."/>
            <person name="Baldrian P."/>
            <person name="Vilgalys R."/>
            <person name="Henrissat B."/>
            <person name="Grigoriev I.V."/>
            <person name="Hibbett D."/>
            <person name="Nagy L.G."/>
            <person name="Martin F.M."/>
        </authorList>
    </citation>
    <scope>NUCLEOTIDE SEQUENCE</scope>
    <source>
        <strain evidence="1">Prilba</strain>
    </source>
</reference>
<protein>
    <submittedName>
        <fullName evidence="1">Uncharacterized protein</fullName>
    </submittedName>
</protein>
<dbReference type="AlphaFoldDB" id="A0A9P5JXK9"/>
<proteinExistence type="predicted"/>
<sequence>MRHLRVAVLDTKLFSSDPLFASCHCITAVLVATWWHNFVLLTSLIHLVENVLEDLHEHDTTVLLPAGTLEPTTTTKRTFMGWRALLLLHCKNNRKQHCVHNVKIQVFVKERDSLKALLVWAEHSNAGKDSHGQANGTAMESDISKELAEIQQQFDTYQTETDVESICLHEDAVAAQHKVAQLTTQITKANAKIEIAGGLSCLAQFPSGNVLTDKRCRLLQDVTGVTSSASTYPAGRMA</sequence>
<dbReference type="OrthoDB" id="3039781at2759"/>
<reference evidence="1" key="2">
    <citation type="journal article" date="2020" name="Nat. Commun.">
        <title>Large-scale genome sequencing of mycorrhizal fungi provides insights into the early evolution of symbiotic traits.</title>
        <authorList>
            <person name="Miyauchi S."/>
            <person name="Kiss E."/>
            <person name="Kuo A."/>
            <person name="Drula E."/>
            <person name="Kohler A."/>
            <person name="Sanchez-Garcia M."/>
            <person name="Morin E."/>
            <person name="Andreopoulos B."/>
            <person name="Barry K.W."/>
            <person name="Bonito G."/>
            <person name="Buee M."/>
            <person name="Carver A."/>
            <person name="Chen C."/>
            <person name="Cichocki N."/>
            <person name="Clum A."/>
            <person name="Culley D."/>
            <person name="Crous P.W."/>
            <person name="Fauchery L."/>
            <person name="Girlanda M."/>
            <person name="Hayes R.D."/>
            <person name="Keri Z."/>
            <person name="LaButti K."/>
            <person name="Lipzen A."/>
            <person name="Lombard V."/>
            <person name="Magnuson J."/>
            <person name="Maillard F."/>
            <person name="Murat C."/>
            <person name="Nolan M."/>
            <person name="Ohm R.A."/>
            <person name="Pangilinan J."/>
            <person name="Pereira M.F."/>
            <person name="Perotto S."/>
            <person name="Peter M."/>
            <person name="Pfister S."/>
            <person name="Riley R."/>
            <person name="Sitrit Y."/>
            <person name="Stielow J.B."/>
            <person name="Szollosi G."/>
            <person name="Zifcakova L."/>
            <person name="Stursova M."/>
            <person name="Spatafora J.W."/>
            <person name="Tedersoo L."/>
            <person name="Vaario L.M."/>
            <person name="Yamada A."/>
            <person name="Yan M."/>
            <person name="Wang P."/>
            <person name="Xu J."/>
            <person name="Bruns T."/>
            <person name="Baldrian P."/>
            <person name="Vilgalys R."/>
            <person name="Dunand C."/>
            <person name="Henrissat B."/>
            <person name="Grigoriev I.V."/>
            <person name="Hibbett D."/>
            <person name="Nagy L.G."/>
            <person name="Martin F.M."/>
        </authorList>
    </citation>
    <scope>NUCLEOTIDE SEQUENCE</scope>
    <source>
        <strain evidence="1">Prilba</strain>
    </source>
</reference>
<evidence type="ECO:0000313" key="2">
    <source>
        <dbReference type="Proteomes" id="UP000759537"/>
    </source>
</evidence>
<evidence type="ECO:0000313" key="1">
    <source>
        <dbReference type="EMBL" id="KAF8470341.1"/>
    </source>
</evidence>
<name>A0A9P5JXK9_9AGAM</name>
<accession>A0A9P5JXK9</accession>
<organism evidence="1 2">
    <name type="scientific">Russula ochroleuca</name>
    <dbReference type="NCBI Taxonomy" id="152965"/>
    <lineage>
        <taxon>Eukaryota</taxon>
        <taxon>Fungi</taxon>
        <taxon>Dikarya</taxon>
        <taxon>Basidiomycota</taxon>
        <taxon>Agaricomycotina</taxon>
        <taxon>Agaricomycetes</taxon>
        <taxon>Russulales</taxon>
        <taxon>Russulaceae</taxon>
        <taxon>Russula</taxon>
    </lineage>
</organism>
<keyword evidence="2" id="KW-1185">Reference proteome</keyword>
<comment type="caution">
    <text evidence="1">The sequence shown here is derived from an EMBL/GenBank/DDBJ whole genome shotgun (WGS) entry which is preliminary data.</text>
</comment>
<dbReference type="EMBL" id="WHVB01000026">
    <property type="protein sequence ID" value="KAF8470341.1"/>
    <property type="molecule type" value="Genomic_DNA"/>
</dbReference>
<dbReference type="Proteomes" id="UP000759537">
    <property type="component" value="Unassembled WGS sequence"/>
</dbReference>
<gene>
    <name evidence="1" type="ORF">DFH94DRAFT_685211</name>
</gene>